<keyword evidence="2" id="KW-0732">Signal</keyword>
<keyword evidence="1" id="KW-0812">Transmembrane</keyword>
<organism evidence="3 4">
    <name type="scientific">Geospiza fortis</name>
    <name type="common">Medium ground-finch</name>
    <dbReference type="NCBI Taxonomy" id="48883"/>
    <lineage>
        <taxon>Eukaryota</taxon>
        <taxon>Metazoa</taxon>
        <taxon>Chordata</taxon>
        <taxon>Craniata</taxon>
        <taxon>Vertebrata</taxon>
        <taxon>Euteleostomi</taxon>
        <taxon>Archelosauria</taxon>
        <taxon>Archosauria</taxon>
        <taxon>Dinosauria</taxon>
        <taxon>Saurischia</taxon>
        <taxon>Theropoda</taxon>
        <taxon>Coelurosauria</taxon>
        <taxon>Aves</taxon>
        <taxon>Neognathae</taxon>
        <taxon>Neoaves</taxon>
        <taxon>Telluraves</taxon>
        <taxon>Australaves</taxon>
        <taxon>Passeriformes</taxon>
        <taxon>Thraupidae</taxon>
        <taxon>Geospiza</taxon>
    </lineage>
</organism>
<feature type="transmembrane region" description="Helical" evidence="1">
    <location>
        <begin position="154"/>
        <end position="178"/>
    </location>
</feature>
<keyword evidence="1" id="KW-0472">Membrane</keyword>
<dbReference type="GeneID" id="102043757"/>
<sequence>MARALLWLLLALLAGHWAGLGRPFSRGNGNSSVNPFPAAGNPAPCEALHLDCRCPPGHSCSGDPCQFCRKLPQCPAGWEPSRTGTLNFRFGCKPCENGTYSSSRNSWCHNWTDCGSSGFATLRKGSSTHDAVCSQPVPALEPAPVALEFPSSTILAILVAVAVFVLVLLTFLLHFCIWSLHRDPKLLLGAFPRLPPRPAQGEESCSIQFPEEEHGDKSEEKLSVLSLKVYSELR</sequence>
<gene>
    <name evidence="4" type="primary">TNFRSF18</name>
</gene>
<protein>
    <submittedName>
        <fullName evidence="4">Tumor necrosis factor receptor superfamily member 18</fullName>
    </submittedName>
</protein>
<keyword evidence="4" id="KW-0675">Receptor</keyword>
<dbReference type="AlphaFoldDB" id="A0A8N5I2P6"/>
<feature type="signal peptide" evidence="2">
    <location>
        <begin position="1"/>
        <end position="21"/>
    </location>
</feature>
<accession>A0A8N5I2P6</accession>
<dbReference type="Proteomes" id="UP000504602">
    <property type="component" value="Unplaced"/>
</dbReference>
<dbReference type="GO" id="GO:0045785">
    <property type="term" value="P:positive regulation of cell adhesion"/>
    <property type="evidence" value="ECO:0007669"/>
    <property type="project" value="TreeGrafter"/>
</dbReference>
<evidence type="ECO:0000256" key="1">
    <source>
        <dbReference type="SAM" id="Phobius"/>
    </source>
</evidence>
<feature type="chain" id="PRO_5035470906" evidence="2">
    <location>
        <begin position="22"/>
        <end position="234"/>
    </location>
</feature>
<proteinExistence type="predicted"/>
<evidence type="ECO:0000313" key="4">
    <source>
        <dbReference type="RefSeq" id="XP_030918399.1"/>
    </source>
</evidence>
<dbReference type="CTD" id="8784"/>
<keyword evidence="1" id="KW-1133">Transmembrane helix</keyword>
<dbReference type="InterPro" id="IPR053107">
    <property type="entry name" value="TNFRSF18"/>
</dbReference>
<dbReference type="PANTHER" id="PTHR47388">
    <property type="entry name" value="TUMOR NECROSIS FACTOR RECEPTOR SUPERFAMILY MEMBER 18"/>
    <property type="match status" value="1"/>
</dbReference>
<dbReference type="GO" id="GO:0009897">
    <property type="term" value="C:external side of plasma membrane"/>
    <property type="evidence" value="ECO:0007669"/>
    <property type="project" value="TreeGrafter"/>
</dbReference>
<reference evidence="4" key="1">
    <citation type="submission" date="2025-08" db="UniProtKB">
        <authorList>
            <consortium name="RefSeq"/>
        </authorList>
    </citation>
    <scope>IDENTIFICATION</scope>
</reference>
<dbReference type="OrthoDB" id="9374769at2759"/>
<name>A0A8N5I2P6_GEOFO</name>
<evidence type="ECO:0000313" key="3">
    <source>
        <dbReference type="Proteomes" id="UP000504602"/>
    </source>
</evidence>
<evidence type="ECO:0000256" key="2">
    <source>
        <dbReference type="SAM" id="SignalP"/>
    </source>
</evidence>
<keyword evidence="3" id="KW-1185">Reference proteome</keyword>
<dbReference type="RefSeq" id="XP_030918399.1">
    <property type="nucleotide sequence ID" value="XM_031062539.1"/>
</dbReference>
<dbReference type="PANTHER" id="PTHR47388:SF1">
    <property type="entry name" value="TUMOR NECROSIS FACTOR RECEPTOR SUPERFAMILY MEMBER 18"/>
    <property type="match status" value="1"/>
</dbReference>
<dbReference type="Gene3D" id="2.10.50.10">
    <property type="entry name" value="Tumor Necrosis Factor Receptor, subunit A, domain 2"/>
    <property type="match status" value="1"/>
</dbReference>